<dbReference type="SUPFAM" id="SSF54001">
    <property type="entry name" value="Cysteine proteinases"/>
    <property type="match status" value="1"/>
</dbReference>
<evidence type="ECO:0000313" key="4">
    <source>
        <dbReference type="Proteomes" id="UP000316330"/>
    </source>
</evidence>
<dbReference type="GO" id="GO:0005737">
    <property type="term" value="C:cytoplasm"/>
    <property type="evidence" value="ECO:0007669"/>
    <property type="project" value="TreeGrafter"/>
</dbReference>
<reference evidence="3 4" key="1">
    <citation type="submission" date="2019-07" db="EMBL/GenBank/DDBJ databases">
        <authorList>
            <person name="Kim J."/>
        </authorList>
    </citation>
    <scope>NUCLEOTIDE SEQUENCE [LARGE SCALE GENOMIC DNA]</scope>
    <source>
        <strain evidence="3 4">G13</strain>
    </source>
</reference>
<organism evidence="3 4">
    <name type="scientific">Cohnella terricola</name>
    <dbReference type="NCBI Taxonomy" id="1289167"/>
    <lineage>
        <taxon>Bacteria</taxon>
        <taxon>Bacillati</taxon>
        <taxon>Bacillota</taxon>
        <taxon>Bacilli</taxon>
        <taxon>Bacillales</taxon>
        <taxon>Paenibacillaceae</taxon>
        <taxon>Cohnella</taxon>
    </lineage>
</organism>
<feature type="chain" id="PRO_5038862156" evidence="1">
    <location>
        <begin position="24"/>
        <end position="272"/>
    </location>
</feature>
<evidence type="ECO:0000313" key="3">
    <source>
        <dbReference type="EMBL" id="TVY04507.1"/>
    </source>
</evidence>
<dbReference type="InterPro" id="IPR052557">
    <property type="entry name" value="CAP/Cytokinesis_protein"/>
</dbReference>
<dbReference type="PANTHER" id="PTHR46333:SF2">
    <property type="entry name" value="CYTOKINESIS PROTEIN 3"/>
    <property type="match status" value="1"/>
</dbReference>
<feature type="domain" description="Transglutaminase-like" evidence="2">
    <location>
        <begin position="188"/>
        <end position="246"/>
    </location>
</feature>
<dbReference type="PANTHER" id="PTHR46333">
    <property type="entry name" value="CYTOKINESIS PROTEIN 3"/>
    <property type="match status" value="1"/>
</dbReference>
<protein>
    <submittedName>
        <fullName evidence="3">Transglutaminase domain-containing protein</fullName>
    </submittedName>
</protein>
<dbReference type="OrthoDB" id="9787782at2"/>
<keyword evidence="4" id="KW-1185">Reference proteome</keyword>
<dbReference type="SMART" id="SM00460">
    <property type="entry name" value="TGc"/>
    <property type="match status" value="1"/>
</dbReference>
<dbReference type="EMBL" id="VNJJ01000001">
    <property type="protein sequence ID" value="TVY04507.1"/>
    <property type="molecule type" value="Genomic_DNA"/>
</dbReference>
<dbReference type="InterPro" id="IPR002931">
    <property type="entry name" value="Transglutaminase-like"/>
</dbReference>
<evidence type="ECO:0000259" key="2">
    <source>
        <dbReference type="SMART" id="SM00460"/>
    </source>
</evidence>
<proteinExistence type="predicted"/>
<keyword evidence="1" id="KW-0732">Signal</keyword>
<dbReference type="Gene3D" id="3.10.620.30">
    <property type="match status" value="1"/>
</dbReference>
<sequence>MISRMIRLLSLSIALFIAIPALAFADPAGNVQGLDKSKLEEGVIGVNYEVKSDVLTRVKVAKGSASYIYTLDASANQQTVWLPLQMGDGSYEISILENVSGNKYKVALTEKADISVADTANVFLHPVQNVNWTNAVKATTKAKELTSGQKTDEQKAVAIYDYIVNNIRYDKELAKKVTSDYIPDIDNTFVTGKGICYGYATLYAAMLRSEGIPTKLVMGTTKLLDEYHAWNEVFLNGKWVVVDTTIDAGLIKSSKKGTFQKKASDYQPQKVY</sequence>
<dbReference type="RefSeq" id="WP_144698095.1">
    <property type="nucleotide sequence ID" value="NZ_VNJJ01000001.1"/>
</dbReference>
<dbReference type="Pfam" id="PF01841">
    <property type="entry name" value="Transglut_core"/>
    <property type="match status" value="1"/>
</dbReference>
<evidence type="ECO:0000256" key="1">
    <source>
        <dbReference type="SAM" id="SignalP"/>
    </source>
</evidence>
<feature type="signal peptide" evidence="1">
    <location>
        <begin position="1"/>
        <end position="23"/>
    </location>
</feature>
<name>A0A559JXE3_9BACL</name>
<gene>
    <name evidence="3" type="ORF">FPZ45_02705</name>
</gene>
<dbReference type="InterPro" id="IPR038765">
    <property type="entry name" value="Papain-like_cys_pep_sf"/>
</dbReference>
<comment type="caution">
    <text evidence="3">The sequence shown here is derived from an EMBL/GenBank/DDBJ whole genome shotgun (WGS) entry which is preliminary data.</text>
</comment>
<dbReference type="AlphaFoldDB" id="A0A559JXE3"/>
<accession>A0A559JXE3</accession>
<dbReference type="Proteomes" id="UP000316330">
    <property type="component" value="Unassembled WGS sequence"/>
</dbReference>